<dbReference type="AlphaFoldDB" id="A3DMF8"/>
<protein>
    <recommendedName>
        <fullName evidence="1">Small zinc finger protein HVO-2753-like zinc-binding pocket domain-containing protein</fullName>
    </recommendedName>
</protein>
<dbReference type="InterPro" id="IPR011668">
    <property type="entry name" value="HVO_2753-like_ZBP"/>
</dbReference>
<reference evidence="2 3" key="2">
    <citation type="journal article" date="2009" name="Stand. Genomic Sci.">
        <title>Complete genome sequence of Staphylothermus marinus Stetter and Fiala 1986 type strain F1.</title>
        <authorList>
            <person name="Anderson I.J."/>
            <person name="Sun H."/>
            <person name="Lapidus A."/>
            <person name="Copeland A."/>
            <person name="Glavina Del Rio T."/>
            <person name="Tice H."/>
            <person name="Dalin E."/>
            <person name="Lucas S."/>
            <person name="Barry K."/>
            <person name="Land M."/>
            <person name="Richardson P."/>
            <person name="Huber H."/>
            <person name="Kyrpides N.C."/>
        </authorList>
    </citation>
    <scope>NUCLEOTIDE SEQUENCE [LARGE SCALE GENOMIC DNA]</scope>
    <source>
        <strain evidence="3">ATCC 43588 / DSM 3639 / JCM 9404 / F1</strain>
    </source>
</reference>
<dbReference type="KEGG" id="smr:Smar_0715"/>
<evidence type="ECO:0000313" key="2">
    <source>
        <dbReference type="EMBL" id="ABN69818.1"/>
    </source>
</evidence>
<evidence type="ECO:0000259" key="1">
    <source>
        <dbReference type="Pfam" id="PF07754"/>
    </source>
</evidence>
<dbReference type="InterPro" id="IPR044720">
    <property type="entry name" value="HVO_2753-like"/>
</dbReference>
<accession>A3DMF8</accession>
<name>A3DMF8_STAMF</name>
<dbReference type="PANTHER" id="PTHR40733:SF1">
    <property type="entry name" value="SMALL ZINC FINGER PROTEIN HVO-2753-LIKE ZINC-BINDING POCKET DOMAIN-CONTAINING PROTEIN"/>
    <property type="match status" value="1"/>
</dbReference>
<proteinExistence type="predicted"/>
<keyword evidence="3" id="KW-1185">Reference proteome</keyword>
<dbReference type="NCBIfam" id="NF011481">
    <property type="entry name" value="PRK14890.1"/>
    <property type="match status" value="1"/>
</dbReference>
<gene>
    <name evidence="2" type="ordered locus">Smar_0715</name>
</gene>
<dbReference type="STRING" id="399550.Smar_0715"/>
<organism evidence="2 3">
    <name type="scientific">Staphylothermus marinus (strain ATCC 43588 / DSM 3639 / JCM 9404 / F1)</name>
    <dbReference type="NCBI Taxonomy" id="399550"/>
    <lineage>
        <taxon>Archaea</taxon>
        <taxon>Thermoproteota</taxon>
        <taxon>Thermoprotei</taxon>
        <taxon>Desulfurococcales</taxon>
        <taxon>Desulfurococcaceae</taxon>
        <taxon>Staphylothermus</taxon>
    </lineage>
</organism>
<dbReference type="Proteomes" id="UP000000254">
    <property type="component" value="Chromosome"/>
</dbReference>
<dbReference type="Pfam" id="PF07754">
    <property type="entry name" value="HVO_2753_ZBP"/>
    <property type="match status" value="1"/>
</dbReference>
<dbReference type="eggNOG" id="arCOG01989">
    <property type="taxonomic scope" value="Archaea"/>
</dbReference>
<dbReference type="HOGENOM" id="CLU_196471_1_0_2"/>
<evidence type="ECO:0000313" key="3">
    <source>
        <dbReference type="Proteomes" id="UP000000254"/>
    </source>
</evidence>
<reference evidence="3" key="1">
    <citation type="journal article" date="2009" name="BMC Genomics">
        <title>The complete genome sequence of Staphylothermus marinus reveals differences in sulfur metabolism among heterotrophic Crenarchaeota.</title>
        <authorList>
            <person name="Anderson I.J."/>
            <person name="Dharmarajan L."/>
            <person name="Rodriguez J."/>
            <person name="Hooper S."/>
            <person name="Porat I."/>
            <person name="Ulrich L.E."/>
            <person name="Elkins J.G."/>
            <person name="Mavromatis K."/>
            <person name="Sun H."/>
            <person name="Land M."/>
            <person name="Lapidus A."/>
            <person name="Lucas S."/>
            <person name="Barry K."/>
            <person name="Huber H."/>
            <person name="Zhulin I.B."/>
            <person name="Whitman W.B."/>
            <person name="Mukhopadhyay B."/>
            <person name="Woese C."/>
            <person name="Bristow J."/>
            <person name="Kyrpides N."/>
        </authorList>
    </citation>
    <scope>NUCLEOTIDE SEQUENCE [LARGE SCALE GENOMIC DNA]</scope>
    <source>
        <strain evidence="3">ATCC 43588 / DSM 3639 / JCM 9404 / F1</strain>
    </source>
</reference>
<feature type="domain" description="Small zinc finger protein HVO-2753-like zinc-binding pocket" evidence="1">
    <location>
        <begin position="24"/>
        <end position="69"/>
    </location>
</feature>
<dbReference type="Gene3D" id="2.20.28.10">
    <property type="match status" value="1"/>
</dbReference>
<dbReference type="PANTHER" id="PTHR40733">
    <property type="entry name" value="ZINC-RIBBON RNA-BINDING PROTEIN INVOLVED IN TRANSLATION-RELATED"/>
    <property type="match status" value="1"/>
</dbReference>
<dbReference type="EMBL" id="CP000575">
    <property type="protein sequence ID" value="ABN69818.1"/>
    <property type="molecule type" value="Genomic_DNA"/>
</dbReference>
<sequence length="73" mass="8052">MVMASKYSLTSNISMLEAASPPVCSSCHRIIPPHEHGTEFLCPNCGQVIIRRCKKCRKLSVPYVCPNCGFRGP</sequence>